<reference evidence="2" key="2">
    <citation type="submission" date="2020-09" db="EMBL/GenBank/DDBJ databases">
        <authorList>
            <person name="Sun Q."/>
            <person name="Zhou Y."/>
        </authorList>
    </citation>
    <scope>NUCLEOTIDE SEQUENCE</scope>
    <source>
        <strain evidence="2">CGMCC 1.12997</strain>
    </source>
</reference>
<accession>A0A917MA06</accession>
<reference evidence="2" key="1">
    <citation type="journal article" date="2014" name="Int. J. Syst. Evol. Microbiol.">
        <title>Complete genome sequence of Corynebacterium casei LMG S-19264T (=DSM 44701T), isolated from a smear-ripened cheese.</title>
        <authorList>
            <consortium name="US DOE Joint Genome Institute (JGI-PGF)"/>
            <person name="Walter F."/>
            <person name="Albersmeier A."/>
            <person name="Kalinowski J."/>
            <person name="Ruckert C."/>
        </authorList>
    </citation>
    <scope>NUCLEOTIDE SEQUENCE</scope>
    <source>
        <strain evidence="2">CGMCC 1.12997</strain>
    </source>
</reference>
<gene>
    <name evidence="2" type="ORF">GCM10011585_33820</name>
</gene>
<dbReference type="AlphaFoldDB" id="A0A917MA06"/>
<dbReference type="Gene3D" id="3.40.50.720">
    <property type="entry name" value="NAD(P)-binding Rossmann-like Domain"/>
    <property type="match status" value="1"/>
</dbReference>
<dbReference type="SUPFAM" id="SSF51735">
    <property type="entry name" value="NAD(P)-binding Rossmann-fold domains"/>
    <property type="match status" value="1"/>
</dbReference>
<protein>
    <recommendedName>
        <fullName evidence="1">NAD-dependent epimerase/dehydratase domain-containing protein</fullName>
    </recommendedName>
</protein>
<feature type="domain" description="NAD-dependent epimerase/dehydratase" evidence="1">
    <location>
        <begin position="35"/>
        <end position="240"/>
    </location>
</feature>
<dbReference type="Pfam" id="PF01370">
    <property type="entry name" value="Epimerase"/>
    <property type="match status" value="1"/>
</dbReference>
<dbReference type="PANTHER" id="PTHR48079:SF6">
    <property type="entry name" value="NAD(P)-BINDING DOMAIN-CONTAINING PROTEIN-RELATED"/>
    <property type="match status" value="1"/>
</dbReference>
<proteinExistence type="predicted"/>
<dbReference type="GO" id="GO:0005737">
    <property type="term" value="C:cytoplasm"/>
    <property type="evidence" value="ECO:0007669"/>
    <property type="project" value="TreeGrafter"/>
</dbReference>
<keyword evidence="3" id="KW-1185">Reference proteome</keyword>
<dbReference type="InterPro" id="IPR051783">
    <property type="entry name" value="NAD(P)-dependent_oxidoreduct"/>
</dbReference>
<dbReference type="InterPro" id="IPR036291">
    <property type="entry name" value="NAD(P)-bd_dom_sf"/>
</dbReference>
<dbReference type="InterPro" id="IPR001509">
    <property type="entry name" value="Epimerase_deHydtase"/>
</dbReference>
<name>A0A917MA06_9BACT</name>
<dbReference type="GO" id="GO:0004029">
    <property type="term" value="F:aldehyde dehydrogenase (NAD+) activity"/>
    <property type="evidence" value="ECO:0007669"/>
    <property type="project" value="TreeGrafter"/>
</dbReference>
<evidence type="ECO:0000313" key="3">
    <source>
        <dbReference type="Proteomes" id="UP000647241"/>
    </source>
</evidence>
<dbReference type="PANTHER" id="PTHR48079">
    <property type="entry name" value="PROTEIN YEEZ"/>
    <property type="match status" value="1"/>
</dbReference>
<dbReference type="RefSeq" id="WP_188555421.1">
    <property type="nucleotide sequence ID" value="NZ_BMGT01000004.1"/>
</dbReference>
<sequence length="370" mass="41670">MNRRHFIEKSFIAGGAAVATLTLSRSAFATIPRKILVLGGTSFLGPAIVEAALIGGHEVTLFNRGRTHPELFPQLEKLRGFRALDERVQNLKSLEGRRRWDAIIDVWPCEPTLVASAATLLHDRTGHYLYVSSVGAYASYDRPNMNEEAPTRAFDGNEEDYSPAKAESERRLKAIVGNRLTIVRPNAIHGTRDVSPDILSWLLRAQRGGMHIGPGDGNDYAEETVDVKDVARFLVMSIERQMMGTFNLTGHPTTFRDYLASCNEVTDSDAQWIWIPKGFLVKQGIADWNHFLGWNTDPSDWGFNQISSQKALDAGWRPRPFRETALDILAYYRSPNSRIVDWRHPQIPWQDPLTPEKEQEVLSAWKSTSA</sequence>
<comment type="caution">
    <text evidence="2">The sequence shown here is derived from an EMBL/GenBank/DDBJ whole genome shotgun (WGS) entry which is preliminary data.</text>
</comment>
<evidence type="ECO:0000259" key="1">
    <source>
        <dbReference type="Pfam" id="PF01370"/>
    </source>
</evidence>
<dbReference type="EMBL" id="BMGT01000004">
    <property type="protein sequence ID" value="GGG87043.1"/>
    <property type="molecule type" value="Genomic_DNA"/>
</dbReference>
<evidence type="ECO:0000313" key="2">
    <source>
        <dbReference type="EMBL" id="GGG87043.1"/>
    </source>
</evidence>
<dbReference type="Proteomes" id="UP000647241">
    <property type="component" value="Unassembled WGS sequence"/>
</dbReference>
<organism evidence="2 3">
    <name type="scientific">Edaphobacter dinghuensis</name>
    <dbReference type="NCBI Taxonomy" id="1560005"/>
    <lineage>
        <taxon>Bacteria</taxon>
        <taxon>Pseudomonadati</taxon>
        <taxon>Acidobacteriota</taxon>
        <taxon>Terriglobia</taxon>
        <taxon>Terriglobales</taxon>
        <taxon>Acidobacteriaceae</taxon>
        <taxon>Edaphobacter</taxon>
    </lineage>
</organism>